<accession>B0JLK4</accession>
<dbReference type="Proteomes" id="UP000001510">
    <property type="component" value="Chromosome"/>
</dbReference>
<reference evidence="1 2" key="1">
    <citation type="journal article" date="2007" name="DNA Res.">
        <title>Complete genomic structure of the bloom-forming toxic cyanobacterium Microcystis aeruginosa NIES-843.</title>
        <authorList>
            <person name="Kaneko T."/>
            <person name="Nakajima N."/>
            <person name="Okamoto S."/>
            <person name="Suzuki I."/>
            <person name="Tanabe Y."/>
            <person name="Tamaoki M."/>
            <person name="Nakamura Y."/>
            <person name="Kasai F."/>
            <person name="Watanabe A."/>
            <person name="Kawashima K."/>
            <person name="Kishida Y."/>
            <person name="Ono A."/>
            <person name="Shimizu Y."/>
            <person name="Takahashi C."/>
            <person name="Minami C."/>
            <person name="Fujishiro T."/>
            <person name="Kohara M."/>
            <person name="Katoh M."/>
            <person name="Nakazaki N."/>
            <person name="Nakayama S."/>
            <person name="Yamada M."/>
            <person name="Tabata S."/>
            <person name="Watanabe M.M."/>
        </authorList>
    </citation>
    <scope>NUCLEOTIDE SEQUENCE [LARGE SCALE GENOMIC DNA]</scope>
    <source>
        <strain evidence="2">NIES-843 / IAM M-247</strain>
    </source>
</reference>
<sequence>MSRQLSKVSSSRLAKSTLCLKSCKADQKSLTSLISTNTSSLSGKSTSSNNSIILPFLIPLTNIISTPSK</sequence>
<evidence type="ECO:0000313" key="1">
    <source>
        <dbReference type="EMBL" id="BAG03028.1"/>
    </source>
</evidence>
<dbReference type="EnsemblBacteria" id="BAG03028">
    <property type="protein sequence ID" value="BAG03028"/>
    <property type="gene ID" value="MAE_32060"/>
</dbReference>
<dbReference type="HOGENOM" id="CLU_2771260_0_0_3"/>
<dbReference type="AlphaFoldDB" id="B0JLK4"/>
<evidence type="ECO:0000313" key="2">
    <source>
        <dbReference type="Proteomes" id="UP000001510"/>
    </source>
</evidence>
<organism evidence="1 2">
    <name type="scientific">Microcystis aeruginosa (strain NIES-843 / IAM M-2473)</name>
    <dbReference type="NCBI Taxonomy" id="449447"/>
    <lineage>
        <taxon>Bacteria</taxon>
        <taxon>Bacillati</taxon>
        <taxon>Cyanobacteriota</taxon>
        <taxon>Cyanophyceae</taxon>
        <taxon>Oscillatoriophycideae</taxon>
        <taxon>Chroococcales</taxon>
        <taxon>Microcystaceae</taxon>
        <taxon>Microcystis</taxon>
    </lineage>
</organism>
<protein>
    <submittedName>
        <fullName evidence="1">Uncharacterized protein</fullName>
    </submittedName>
</protein>
<gene>
    <name evidence="1" type="ordered locus">MAE_32060</name>
</gene>
<proteinExistence type="predicted"/>
<keyword evidence="2" id="KW-1185">Reference proteome</keyword>
<dbReference type="KEGG" id="mar:MAE_32060"/>
<dbReference type="PaxDb" id="449447-MAE_32060"/>
<name>B0JLK4_MICAN</name>
<dbReference type="EMBL" id="AP009552">
    <property type="protein sequence ID" value="BAG03028.1"/>
    <property type="molecule type" value="Genomic_DNA"/>
</dbReference>
<dbReference type="STRING" id="449447.MAE_32060"/>